<dbReference type="EMBL" id="JAODUP010000214">
    <property type="protein sequence ID" value="KAK2156387.1"/>
    <property type="molecule type" value="Genomic_DNA"/>
</dbReference>
<dbReference type="AlphaFoldDB" id="A0AAD9JNN6"/>
<accession>A0AAD9JNN6</accession>
<evidence type="ECO:0000256" key="1">
    <source>
        <dbReference type="SAM" id="MobiDB-lite"/>
    </source>
</evidence>
<feature type="region of interest" description="Disordered" evidence="1">
    <location>
        <begin position="1"/>
        <end position="45"/>
    </location>
</feature>
<proteinExistence type="predicted"/>
<sequence>MDSSVEHQDIQSNPELNRSVDSSSSNSYVSDNEITGNWDTVQDGEVDPIGYQQKQYYFADQDNKQLKLAESDKSDQYILRSARHPDPLHFIHRVKLLSSDVDPEMVLRIYTVIWQ</sequence>
<protein>
    <submittedName>
        <fullName evidence="2">Uncharacterized protein</fullName>
    </submittedName>
</protein>
<keyword evidence="3" id="KW-1185">Reference proteome</keyword>
<evidence type="ECO:0000313" key="3">
    <source>
        <dbReference type="Proteomes" id="UP001208570"/>
    </source>
</evidence>
<reference evidence="2" key="1">
    <citation type="journal article" date="2023" name="Mol. Biol. Evol.">
        <title>Third-Generation Sequencing Reveals the Adaptive Role of the Epigenome in Three Deep-Sea Polychaetes.</title>
        <authorList>
            <person name="Perez M."/>
            <person name="Aroh O."/>
            <person name="Sun Y."/>
            <person name="Lan Y."/>
            <person name="Juniper S.K."/>
            <person name="Young C.R."/>
            <person name="Angers B."/>
            <person name="Qian P.Y."/>
        </authorList>
    </citation>
    <scope>NUCLEOTIDE SEQUENCE</scope>
    <source>
        <strain evidence="2">P08H-3</strain>
    </source>
</reference>
<evidence type="ECO:0000313" key="2">
    <source>
        <dbReference type="EMBL" id="KAK2156387.1"/>
    </source>
</evidence>
<organism evidence="2 3">
    <name type="scientific">Paralvinella palmiformis</name>
    <dbReference type="NCBI Taxonomy" id="53620"/>
    <lineage>
        <taxon>Eukaryota</taxon>
        <taxon>Metazoa</taxon>
        <taxon>Spiralia</taxon>
        <taxon>Lophotrochozoa</taxon>
        <taxon>Annelida</taxon>
        <taxon>Polychaeta</taxon>
        <taxon>Sedentaria</taxon>
        <taxon>Canalipalpata</taxon>
        <taxon>Terebellida</taxon>
        <taxon>Terebelliformia</taxon>
        <taxon>Alvinellidae</taxon>
        <taxon>Paralvinella</taxon>
    </lineage>
</organism>
<dbReference type="Proteomes" id="UP001208570">
    <property type="component" value="Unassembled WGS sequence"/>
</dbReference>
<name>A0AAD9JNN6_9ANNE</name>
<feature type="compositionally biased region" description="Low complexity" evidence="1">
    <location>
        <begin position="19"/>
        <end position="32"/>
    </location>
</feature>
<comment type="caution">
    <text evidence="2">The sequence shown here is derived from an EMBL/GenBank/DDBJ whole genome shotgun (WGS) entry which is preliminary data.</text>
</comment>
<gene>
    <name evidence="2" type="ORF">LSH36_214g00025</name>
</gene>